<feature type="compositionally biased region" description="Basic and acidic residues" evidence="1">
    <location>
        <begin position="54"/>
        <end position="73"/>
    </location>
</feature>
<keyword evidence="3" id="KW-1185">Reference proteome</keyword>
<evidence type="ECO:0000313" key="3">
    <source>
        <dbReference type="Proteomes" id="UP000281406"/>
    </source>
</evidence>
<name>A0A3N0XKJ7_ANAGA</name>
<dbReference type="AlphaFoldDB" id="A0A3N0XKJ7"/>
<proteinExistence type="predicted"/>
<feature type="region of interest" description="Disordered" evidence="1">
    <location>
        <begin position="24"/>
        <end position="77"/>
    </location>
</feature>
<reference evidence="2 3" key="1">
    <citation type="submission" date="2018-10" db="EMBL/GenBank/DDBJ databases">
        <title>Genome assembly for a Yunnan-Guizhou Plateau 3E fish, Anabarilius grahami (Regan), and its evolutionary and genetic applications.</title>
        <authorList>
            <person name="Jiang W."/>
        </authorList>
    </citation>
    <scope>NUCLEOTIDE SEQUENCE [LARGE SCALE GENOMIC DNA]</scope>
    <source>
        <strain evidence="2">AG-KIZ</strain>
        <tissue evidence="2">Muscle</tissue>
    </source>
</reference>
<accession>A0A3N0XKJ7</accession>
<evidence type="ECO:0000256" key="1">
    <source>
        <dbReference type="SAM" id="MobiDB-lite"/>
    </source>
</evidence>
<dbReference type="Proteomes" id="UP000281406">
    <property type="component" value="Unassembled WGS sequence"/>
</dbReference>
<evidence type="ECO:0000313" key="2">
    <source>
        <dbReference type="EMBL" id="ROI48992.1"/>
    </source>
</evidence>
<organism evidence="2 3">
    <name type="scientific">Anabarilius grahami</name>
    <name type="common">Kanglang fish</name>
    <name type="synonym">Barilius grahami</name>
    <dbReference type="NCBI Taxonomy" id="495550"/>
    <lineage>
        <taxon>Eukaryota</taxon>
        <taxon>Metazoa</taxon>
        <taxon>Chordata</taxon>
        <taxon>Craniata</taxon>
        <taxon>Vertebrata</taxon>
        <taxon>Euteleostomi</taxon>
        <taxon>Actinopterygii</taxon>
        <taxon>Neopterygii</taxon>
        <taxon>Teleostei</taxon>
        <taxon>Ostariophysi</taxon>
        <taxon>Cypriniformes</taxon>
        <taxon>Xenocyprididae</taxon>
        <taxon>Xenocypridinae</taxon>
        <taxon>Xenocypridinae incertae sedis</taxon>
        <taxon>Anabarilius</taxon>
    </lineage>
</organism>
<gene>
    <name evidence="2" type="ORF">DPX16_4013</name>
</gene>
<protein>
    <submittedName>
        <fullName evidence="2">Uncharacterized protein</fullName>
    </submittedName>
</protein>
<sequence>MLKDDMILQRQIQPQTRFITQINASNMPRSKQPDVTAENDKDSKLTRVTAPIRLRRDISDKLPSRRGAAERESSGSINNAALFSRSARLIEVDSANKSFELRFKAWPAEVQQNLNKYQPLSH</sequence>
<dbReference type="EMBL" id="RJVU01071319">
    <property type="protein sequence ID" value="ROI48992.1"/>
    <property type="molecule type" value="Genomic_DNA"/>
</dbReference>
<comment type="caution">
    <text evidence="2">The sequence shown here is derived from an EMBL/GenBank/DDBJ whole genome shotgun (WGS) entry which is preliminary data.</text>
</comment>